<reference evidence="5" key="1">
    <citation type="submission" date="2022-07" db="EMBL/GenBank/DDBJ databases">
        <title>Phylogenomic reconstructions and comparative analyses of Kickxellomycotina fungi.</title>
        <authorList>
            <person name="Reynolds N.K."/>
            <person name="Stajich J.E."/>
            <person name="Barry K."/>
            <person name="Grigoriev I.V."/>
            <person name="Crous P."/>
            <person name="Smith M.E."/>
        </authorList>
    </citation>
    <scope>NUCLEOTIDE SEQUENCE</scope>
    <source>
        <strain evidence="5">BCRC 34381</strain>
    </source>
</reference>
<dbReference type="EMBL" id="JANBOI010001128">
    <property type="protein sequence ID" value="KAJ1727355.1"/>
    <property type="molecule type" value="Genomic_DNA"/>
</dbReference>
<dbReference type="PANTHER" id="PTHR14027">
    <property type="entry name" value="RNA POLYMERASE-ASSOCIATED PROTEIN CTR9"/>
    <property type="match status" value="1"/>
</dbReference>
<feature type="repeat" description="TPR" evidence="3">
    <location>
        <begin position="336"/>
        <end position="369"/>
    </location>
</feature>
<evidence type="ECO:0000313" key="5">
    <source>
        <dbReference type="EMBL" id="KAJ1727355.1"/>
    </source>
</evidence>
<organism evidence="5 6">
    <name type="scientific">Coemansia biformis</name>
    <dbReference type="NCBI Taxonomy" id="1286918"/>
    <lineage>
        <taxon>Eukaryota</taxon>
        <taxon>Fungi</taxon>
        <taxon>Fungi incertae sedis</taxon>
        <taxon>Zoopagomycota</taxon>
        <taxon>Kickxellomycotina</taxon>
        <taxon>Kickxellomycetes</taxon>
        <taxon>Kickxellales</taxon>
        <taxon>Kickxellaceae</taxon>
        <taxon>Coemansia</taxon>
    </lineage>
</organism>
<feature type="repeat" description="TPR" evidence="3">
    <location>
        <begin position="169"/>
        <end position="202"/>
    </location>
</feature>
<keyword evidence="2 3" id="KW-0802">TPR repeat</keyword>
<dbReference type="GO" id="GO:0006368">
    <property type="term" value="P:transcription elongation by RNA polymerase II"/>
    <property type="evidence" value="ECO:0007669"/>
    <property type="project" value="TreeGrafter"/>
</dbReference>
<dbReference type="AlphaFoldDB" id="A0A9W8CX30"/>
<dbReference type="InterPro" id="IPR011990">
    <property type="entry name" value="TPR-like_helical_dom_sf"/>
</dbReference>
<feature type="non-terminal residue" evidence="5">
    <location>
        <position position="1"/>
    </location>
</feature>
<dbReference type="SMART" id="SM00028">
    <property type="entry name" value="TPR"/>
    <property type="match status" value="12"/>
</dbReference>
<feature type="repeat" description="TPR" evidence="3">
    <location>
        <begin position="204"/>
        <end position="237"/>
    </location>
</feature>
<dbReference type="Proteomes" id="UP001143981">
    <property type="component" value="Unassembled WGS sequence"/>
</dbReference>
<accession>A0A9W8CX30</accession>
<dbReference type="GO" id="GO:0006355">
    <property type="term" value="P:regulation of DNA-templated transcription"/>
    <property type="evidence" value="ECO:0007669"/>
    <property type="project" value="InterPro"/>
</dbReference>
<evidence type="ECO:0000256" key="3">
    <source>
        <dbReference type="PROSITE-ProRule" id="PRU00339"/>
    </source>
</evidence>
<dbReference type="Gene3D" id="1.25.40.10">
    <property type="entry name" value="Tetratricopeptide repeat domain"/>
    <property type="match status" value="4"/>
</dbReference>
<feature type="repeat" description="TPR" evidence="3">
    <location>
        <begin position="370"/>
        <end position="403"/>
    </location>
</feature>
<comment type="caution">
    <text evidence="5">The sequence shown here is derived from an EMBL/GenBank/DDBJ whole genome shotgun (WGS) entry which is preliminary data.</text>
</comment>
<dbReference type="OrthoDB" id="343875at2759"/>
<dbReference type="PROSITE" id="PS50005">
    <property type="entry name" value="TPR"/>
    <property type="match status" value="4"/>
</dbReference>
<gene>
    <name evidence="5" type="primary">CTR9</name>
    <name evidence="5" type="ORF">LPJ61_004615</name>
</gene>
<dbReference type="InterPro" id="IPR019734">
    <property type="entry name" value="TPR_rpt"/>
</dbReference>
<name>A0A9W8CX30_9FUNG</name>
<keyword evidence="6" id="KW-1185">Reference proteome</keyword>
<dbReference type="SUPFAM" id="SSF48452">
    <property type="entry name" value="TPR-like"/>
    <property type="match status" value="3"/>
</dbReference>
<feature type="non-terminal residue" evidence="5">
    <location>
        <position position="1114"/>
    </location>
</feature>
<evidence type="ECO:0000256" key="4">
    <source>
        <dbReference type="SAM" id="MobiDB-lite"/>
    </source>
</evidence>
<feature type="region of interest" description="Disordered" evidence="4">
    <location>
        <begin position="946"/>
        <end position="1005"/>
    </location>
</feature>
<dbReference type="Pfam" id="PF13432">
    <property type="entry name" value="TPR_16"/>
    <property type="match status" value="1"/>
</dbReference>
<feature type="compositionally biased region" description="Low complexity" evidence="4">
    <location>
        <begin position="972"/>
        <end position="996"/>
    </location>
</feature>
<dbReference type="PANTHER" id="PTHR14027:SF2">
    <property type="entry name" value="RNA POLYMERASE-ASSOCIATED PROTEIN CTR9 HOMOLOG"/>
    <property type="match status" value="1"/>
</dbReference>
<proteinExistence type="predicted"/>
<evidence type="ECO:0000256" key="1">
    <source>
        <dbReference type="ARBA" id="ARBA00022737"/>
    </source>
</evidence>
<evidence type="ECO:0000313" key="6">
    <source>
        <dbReference type="Proteomes" id="UP001143981"/>
    </source>
</evidence>
<evidence type="ECO:0000256" key="2">
    <source>
        <dbReference type="ARBA" id="ARBA00022803"/>
    </source>
</evidence>
<keyword evidence="1" id="KW-0677">Repeat</keyword>
<dbReference type="InterPro" id="IPR031101">
    <property type="entry name" value="Ctr9"/>
</dbReference>
<dbReference type="GO" id="GO:0000993">
    <property type="term" value="F:RNA polymerase II complex binding"/>
    <property type="evidence" value="ECO:0007669"/>
    <property type="project" value="TreeGrafter"/>
</dbReference>
<protein>
    <submittedName>
        <fullName evidence="5">Protein required for normal CLN1 and CLN2 G1 cyclin expression</fullName>
    </submittedName>
</protein>
<sequence length="1114" mass="121554">SCVIEVPIDNSNDVLEIDCSQLPEHASEICDILENEGSALRFYRLFALEYYRQGLAEEAVFALKRGIANAKANDQTAKVPLLNFLASVYVQKAKAMPATRPAAASAAAGDGGRDMLLQMATALLTEAERISRTDPNTYLVKGMLAMTKRLPDAALIQFNNTLRIAPLCLAALLGKARALYGRRQFQQALAIYQQALTLRPTGKPDPRIGIGMCLYRLGHTDDARRALKRATDIDPAAAAPHLLLATMELNEIKRKVDPRINRKAADPATLEGALAEAAECLRSAMAHLQRAYELQPGNAATLICLADRLFCKSDYAGARGLAERALGASDTMALQAEAHYQVGRVYHAEKQFDLAYEAYQRCLAINERHSLARYGLGQMQLQRTDMSSAEAAFQRVLERHPRCVEVLRALGYLHARLPNTKAKALEYYEREMQVLAEEAAEHAKGLGRPADDVAEWFDDANLFLEAGLLYEGVSAKKARRAYAVAARVLERKGCGSGSDDAIPELWNNLGVLSQLTGEPDEASSAAYSQATERCIRMLDDVRARAADRKTAHPSRPSNELRRLENTLATTTYNAARFYEHCDLWERAERLYQDILTRIPAYTDARLRLAYVAFFYRGDSEGALAHIGQAIEADAKRPTAWLMRGSIELHRKNVQDARRAFEHVLKDIAKHDVYALCSLGNYYLAAGKSESTRAASEPNSASSAAKKARDLSIQNYKRALEFFDKCLQLDERCAAAAHGAAIAIAERGFATEARRLFQEVRDAATSGLGPLALCNPAGELVCKTPGLTTAAAAPGAAPLRLDDMRVGCDVLLWSGINTAHACVEIGNYRQAILVYEACVKRIHDTTAALENAGSACDADRLVISALEGAANGARPEGAGATDAPVAAKMSKAERSERQRVTRDLRLYLVRAQYIQAKSTKDVNIMRAALQEIRALCAEADISIPEAELKDDSLLSEDPGTGEDKKPDAESDAEAGAGSDAAGALALAGNGNSNDAAGTASDGKKPRIRLSPEDSLLLFDLALVEQLVAQLASDMPISQRSLQDVDTATSDLERSTTAFTFLASWGKSMQKKHHKLLYSPRLASERAGYGKSLVAKLARKRQEQVDFERQRQEQAE</sequence>
<feature type="region of interest" description="Disordered" evidence="4">
    <location>
        <begin position="872"/>
        <end position="895"/>
    </location>
</feature>
<dbReference type="Pfam" id="PF14559">
    <property type="entry name" value="TPR_19"/>
    <property type="match status" value="2"/>
</dbReference>
<dbReference type="GO" id="GO:0016593">
    <property type="term" value="C:Cdc73/Paf1 complex"/>
    <property type="evidence" value="ECO:0007669"/>
    <property type="project" value="TreeGrafter"/>
</dbReference>